<feature type="domain" description="DRBM" evidence="4">
    <location>
        <begin position="200"/>
        <end position="283"/>
    </location>
</feature>
<feature type="domain" description="RNase III" evidence="5">
    <location>
        <begin position="58"/>
        <end position="144"/>
    </location>
</feature>
<accession>A0AAW0BJ65</accession>
<dbReference type="SMART" id="SM00535">
    <property type="entry name" value="RIBOc"/>
    <property type="match status" value="1"/>
</dbReference>
<reference evidence="6 7" key="1">
    <citation type="journal article" date="2024" name="J Genomics">
        <title>Draft genome sequencing and assembly of Favolaschia claudopus CIRM-BRFM 2984 isolated from oak limbs.</title>
        <authorList>
            <person name="Navarro D."/>
            <person name="Drula E."/>
            <person name="Chaduli D."/>
            <person name="Cazenave R."/>
            <person name="Ahrendt S."/>
            <person name="Wang J."/>
            <person name="Lipzen A."/>
            <person name="Daum C."/>
            <person name="Barry K."/>
            <person name="Grigoriev I.V."/>
            <person name="Favel A."/>
            <person name="Rosso M.N."/>
            <person name="Martin F."/>
        </authorList>
    </citation>
    <scope>NUCLEOTIDE SEQUENCE [LARGE SCALE GENOMIC DNA]</scope>
    <source>
        <strain evidence="6 7">CIRM-BRFM 2984</strain>
    </source>
</reference>
<name>A0AAW0BJ65_9AGAR</name>
<evidence type="ECO:0000259" key="4">
    <source>
        <dbReference type="PROSITE" id="PS50137"/>
    </source>
</evidence>
<dbReference type="Gene3D" id="1.10.1520.10">
    <property type="entry name" value="Ribonuclease III domain"/>
    <property type="match status" value="1"/>
</dbReference>
<dbReference type="Pfam" id="PF00035">
    <property type="entry name" value="dsrm"/>
    <property type="match status" value="1"/>
</dbReference>
<feature type="compositionally biased region" description="Basic and acidic residues" evidence="3">
    <location>
        <begin position="215"/>
        <end position="224"/>
    </location>
</feature>
<evidence type="ECO:0000259" key="5">
    <source>
        <dbReference type="PROSITE" id="PS50142"/>
    </source>
</evidence>
<dbReference type="GO" id="GO:0004525">
    <property type="term" value="F:ribonuclease III activity"/>
    <property type="evidence" value="ECO:0007669"/>
    <property type="project" value="InterPro"/>
</dbReference>
<comment type="caution">
    <text evidence="6">The sequence shown here is derived from an EMBL/GenBank/DDBJ whole genome shotgun (WGS) entry which is preliminary data.</text>
</comment>
<evidence type="ECO:0000256" key="2">
    <source>
        <dbReference type="PROSITE-ProRule" id="PRU00266"/>
    </source>
</evidence>
<dbReference type="SUPFAM" id="SSF54768">
    <property type="entry name" value="dsRNA-binding domain-like"/>
    <property type="match status" value="1"/>
</dbReference>
<gene>
    <name evidence="6" type="ORF">R3P38DRAFT_2942160</name>
</gene>
<organism evidence="6 7">
    <name type="scientific">Favolaschia claudopus</name>
    <dbReference type="NCBI Taxonomy" id="2862362"/>
    <lineage>
        <taxon>Eukaryota</taxon>
        <taxon>Fungi</taxon>
        <taxon>Dikarya</taxon>
        <taxon>Basidiomycota</taxon>
        <taxon>Agaricomycotina</taxon>
        <taxon>Agaricomycetes</taxon>
        <taxon>Agaricomycetidae</taxon>
        <taxon>Agaricales</taxon>
        <taxon>Marasmiineae</taxon>
        <taxon>Mycenaceae</taxon>
        <taxon>Favolaschia</taxon>
    </lineage>
</organism>
<dbReference type="GO" id="GO:0003723">
    <property type="term" value="F:RNA binding"/>
    <property type="evidence" value="ECO:0007669"/>
    <property type="project" value="UniProtKB-UniRule"/>
</dbReference>
<feature type="region of interest" description="Disordered" evidence="3">
    <location>
        <begin position="215"/>
        <end position="241"/>
    </location>
</feature>
<sequence>MPQSSFIAHSPPQCNTHMITSQSPQIKRADLRSILFSESSPVATVHEFEDPTTGATPDIQHLEFLGDSIIRFSVTRMITELYPGLRVGPATNLRDLIIDNPTFEKICNTTSFLEDAIKTSSLIHGSPVHVIFKAFIGALYLDQGNEVVKSILDSLFRSFTTSTYESLRESHGLSHAKKIVSKTANTGNSPPASPSDSCTNFLALFNESAQKGNRKVDWNYDDHPSVGMSSAQSSPPRGTNTAQITKWAVEVLVDGEVFGQGEGSTKKAARNEAARQALSRLSGVV</sequence>
<proteinExistence type="predicted"/>
<evidence type="ECO:0000313" key="7">
    <source>
        <dbReference type="Proteomes" id="UP001362999"/>
    </source>
</evidence>
<keyword evidence="1 2" id="KW-0694">RNA-binding</keyword>
<dbReference type="Pfam" id="PF00636">
    <property type="entry name" value="Ribonuclease_3"/>
    <property type="match status" value="1"/>
</dbReference>
<dbReference type="SUPFAM" id="SSF69065">
    <property type="entry name" value="RNase III domain-like"/>
    <property type="match status" value="1"/>
</dbReference>
<protein>
    <submittedName>
        <fullName evidence="6">Uncharacterized protein</fullName>
    </submittedName>
</protein>
<dbReference type="AlphaFoldDB" id="A0AAW0BJ65"/>
<dbReference type="InterPro" id="IPR036389">
    <property type="entry name" value="RNase_III_sf"/>
</dbReference>
<keyword evidence="7" id="KW-1185">Reference proteome</keyword>
<dbReference type="InterPro" id="IPR000999">
    <property type="entry name" value="RNase_III_dom"/>
</dbReference>
<evidence type="ECO:0000256" key="3">
    <source>
        <dbReference type="SAM" id="MobiDB-lite"/>
    </source>
</evidence>
<dbReference type="InterPro" id="IPR014720">
    <property type="entry name" value="dsRBD_dom"/>
</dbReference>
<dbReference type="GO" id="GO:0006396">
    <property type="term" value="P:RNA processing"/>
    <property type="evidence" value="ECO:0007669"/>
    <property type="project" value="InterPro"/>
</dbReference>
<dbReference type="Gene3D" id="3.30.160.20">
    <property type="match status" value="1"/>
</dbReference>
<evidence type="ECO:0000256" key="1">
    <source>
        <dbReference type="ARBA" id="ARBA00022884"/>
    </source>
</evidence>
<dbReference type="Proteomes" id="UP001362999">
    <property type="component" value="Unassembled WGS sequence"/>
</dbReference>
<evidence type="ECO:0000313" key="6">
    <source>
        <dbReference type="EMBL" id="KAK7026562.1"/>
    </source>
</evidence>
<dbReference type="PROSITE" id="PS50137">
    <property type="entry name" value="DS_RBD"/>
    <property type="match status" value="1"/>
</dbReference>
<dbReference type="PROSITE" id="PS50142">
    <property type="entry name" value="RNASE_3_2"/>
    <property type="match status" value="1"/>
</dbReference>
<dbReference type="EMBL" id="JAWWNJ010000031">
    <property type="protein sequence ID" value="KAK7026562.1"/>
    <property type="molecule type" value="Genomic_DNA"/>
</dbReference>
<dbReference type="CDD" id="cd00593">
    <property type="entry name" value="RIBOc"/>
    <property type="match status" value="1"/>
</dbReference>
<feature type="compositionally biased region" description="Polar residues" evidence="3">
    <location>
        <begin position="227"/>
        <end position="241"/>
    </location>
</feature>
<dbReference type="SMART" id="SM00358">
    <property type="entry name" value="DSRM"/>
    <property type="match status" value="1"/>
</dbReference>